<proteinExistence type="predicted"/>
<dbReference type="EMBL" id="CAJDYZ010010170">
    <property type="protein sequence ID" value="CAD1477680.1"/>
    <property type="molecule type" value="Genomic_DNA"/>
</dbReference>
<feature type="non-terminal residue" evidence="1">
    <location>
        <position position="37"/>
    </location>
</feature>
<gene>
    <name evidence="1" type="ORF">MHI_LOCUS740771</name>
</gene>
<evidence type="ECO:0008006" key="3">
    <source>
        <dbReference type="Google" id="ProtNLM"/>
    </source>
</evidence>
<protein>
    <recommendedName>
        <fullName evidence="3">Short-chain dehydrogenase</fullName>
    </recommendedName>
</protein>
<keyword evidence="2" id="KW-1185">Reference proteome</keyword>
<dbReference type="Proteomes" id="UP000752696">
    <property type="component" value="Unassembled WGS sequence"/>
</dbReference>
<evidence type="ECO:0000313" key="1">
    <source>
        <dbReference type="EMBL" id="CAD1477680.1"/>
    </source>
</evidence>
<dbReference type="AlphaFoldDB" id="A0A6V7HCB5"/>
<sequence length="37" mass="4059">VAILINNAGVGSGYKLLDTPDKLIVQTMEVNTLSHFW</sequence>
<dbReference type="SUPFAM" id="SSF51735">
    <property type="entry name" value="NAD(P)-binding Rossmann-fold domains"/>
    <property type="match status" value="1"/>
</dbReference>
<feature type="non-terminal residue" evidence="1">
    <location>
        <position position="1"/>
    </location>
</feature>
<dbReference type="InterPro" id="IPR036291">
    <property type="entry name" value="NAD(P)-bd_dom_sf"/>
</dbReference>
<comment type="caution">
    <text evidence="1">The sequence shown here is derived from an EMBL/GenBank/DDBJ whole genome shotgun (WGS) entry which is preliminary data.</text>
</comment>
<reference evidence="1" key="1">
    <citation type="submission" date="2020-07" db="EMBL/GenBank/DDBJ databases">
        <authorList>
            <person name="Nazaruddin N."/>
        </authorList>
    </citation>
    <scope>NUCLEOTIDE SEQUENCE</scope>
</reference>
<dbReference type="OrthoDB" id="10253736at2759"/>
<evidence type="ECO:0000313" key="2">
    <source>
        <dbReference type="Proteomes" id="UP000752696"/>
    </source>
</evidence>
<dbReference type="Gene3D" id="3.40.50.720">
    <property type="entry name" value="NAD(P)-binding Rossmann-like Domain"/>
    <property type="match status" value="1"/>
</dbReference>
<accession>A0A6V7HCB5</accession>
<name>A0A6V7HCB5_9HYME</name>
<organism evidence="1 2">
    <name type="scientific">Heterotrigona itama</name>
    <dbReference type="NCBI Taxonomy" id="395501"/>
    <lineage>
        <taxon>Eukaryota</taxon>
        <taxon>Metazoa</taxon>
        <taxon>Ecdysozoa</taxon>
        <taxon>Arthropoda</taxon>
        <taxon>Hexapoda</taxon>
        <taxon>Insecta</taxon>
        <taxon>Pterygota</taxon>
        <taxon>Neoptera</taxon>
        <taxon>Endopterygota</taxon>
        <taxon>Hymenoptera</taxon>
        <taxon>Apocrita</taxon>
        <taxon>Aculeata</taxon>
        <taxon>Apoidea</taxon>
        <taxon>Anthophila</taxon>
        <taxon>Apidae</taxon>
        <taxon>Heterotrigona</taxon>
    </lineage>
</organism>